<protein>
    <submittedName>
        <fullName evidence="2">Uncharacterized protein</fullName>
    </submittedName>
</protein>
<accession>A0ABP8NDF3</accession>
<keyword evidence="1" id="KW-1133">Transmembrane helix</keyword>
<feature type="transmembrane region" description="Helical" evidence="1">
    <location>
        <begin position="361"/>
        <end position="379"/>
    </location>
</feature>
<dbReference type="Proteomes" id="UP001500067">
    <property type="component" value="Unassembled WGS sequence"/>
</dbReference>
<sequence>MATAEMAETHDPKPRTMSGSYLNRLKTPLWYIAIALPMLVCTYLVWRYATNMPRQDDYDAILDFTLSYQRADLPTRVDLLLKQHNEHRIVLSRLMFVLYYKTFGVINFRHIMMLSGVVLSLLFLNIAWFVKKAIPEHWMPCVLVTSMCVFDLNSYENMVFAMAGIQNFGVILAFTGSMLFYSMKNRWALAGAMPLQVLCILSSGNGILGAAILILYTIYTRDKVKMAAAATSLVLGVLVYYHEYVKLQTGAFTLDPTKFVPYFLQTLGAHFDRGRGIWGGAILVALLLWTVPIGKRLRIAPEVLPLVCLGLFVFASVGVTSIFRGNVPMWTPTASRYCIYSHLATLLGYVFLVIYVRNWKYTGPMAVVLIVGLFFFYNWNMKDGKYGMQAFREDLTLVPYQYPDPIRAKQVTDETCKENIYCIEQHRADKMPGLFGEKEEKKN</sequence>
<feature type="transmembrane region" description="Helical" evidence="1">
    <location>
        <begin position="28"/>
        <end position="46"/>
    </location>
</feature>
<dbReference type="EMBL" id="BAABFA010000009">
    <property type="protein sequence ID" value="GAA4463981.1"/>
    <property type="molecule type" value="Genomic_DNA"/>
</dbReference>
<feature type="transmembrane region" description="Helical" evidence="1">
    <location>
        <begin position="303"/>
        <end position="325"/>
    </location>
</feature>
<feature type="transmembrane region" description="Helical" evidence="1">
    <location>
        <begin position="159"/>
        <end position="183"/>
    </location>
</feature>
<feature type="transmembrane region" description="Helical" evidence="1">
    <location>
        <begin position="224"/>
        <end position="241"/>
    </location>
</feature>
<evidence type="ECO:0000313" key="3">
    <source>
        <dbReference type="Proteomes" id="UP001500067"/>
    </source>
</evidence>
<keyword evidence="1" id="KW-0472">Membrane</keyword>
<keyword evidence="3" id="KW-1185">Reference proteome</keyword>
<reference evidence="3" key="1">
    <citation type="journal article" date="2019" name="Int. J. Syst. Evol. Microbiol.">
        <title>The Global Catalogue of Microorganisms (GCM) 10K type strain sequencing project: providing services to taxonomists for standard genome sequencing and annotation.</title>
        <authorList>
            <consortium name="The Broad Institute Genomics Platform"/>
            <consortium name="The Broad Institute Genome Sequencing Center for Infectious Disease"/>
            <person name="Wu L."/>
            <person name="Ma J."/>
        </authorList>
    </citation>
    <scope>NUCLEOTIDE SEQUENCE [LARGE SCALE GENOMIC DNA]</scope>
    <source>
        <strain evidence="3">JCM 32105</strain>
    </source>
</reference>
<evidence type="ECO:0000313" key="2">
    <source>
        <dbReference type="EMBL" id="GAA4463981.1"/>
    </source>
</evidence>
<gene>
    <name evidence="2" type="ORF">GCM10023093_13460</name>
</gene>
<feature type="transmembrane region" description="Helical" evidence="1">
    <location>
        <begin position="195"/>
        <end position="218"/>
    </location>
</feature>
<feature type="transmembrane region" description="Helical" evidence="1">
    <location>
        <begin position="337"/>
        <end position="355"/>
    </location>
</feature>
<proteinExistence type="predicted"/>
<keyword evidence="1" id="KW-0812">Transmembrane</keyword>
<organism evidence="2 3">
    <name type="scientific">Nemorincola caseinilytica</name>
    <dbReference type="NCBI Taxonomy" id="2054315"/>
    <lineage>
        <taxon>Bacteria</taxon>
        <taxon>Pseudomonadati</taxon>
        <taxon>Bacteroidota</taxon>
        <taxon>Chitinophagia</taxon>
        <taxon>Chitinophagales</taxon>
        <taxon>Chitinophagaceae</taxon>
        <taxon>Nemorincola</taxon>
    </lineage>
</organism>
<feature type="transmembrane region" description="Helical" evidence="1">
    <location>
        <begin position="111"/>
        <end position="130"/>
    </location>
</feature>
<feature type="transmembrane region" description="Helical" evidence="1">
    <location>
        <begin position="277"/>
        <end position="297"/>
    </location>
</feature>
<name>A0ABP8NDF3_9BACT</name>
<evidence type="ECO:0000256" key="1">
    <source>
        <dbReference type="SAM" id="Phobius"/>
    </source>
</evidence>
<comment type="caution">
    <text evidence="2">The sequence shown here is derived from an EMBL/GenBank/DDBJ whole genome shotgun (WGS) entry which is preliminary data.</text>
</comment>